<dbReference type="SUPFAM" id="SSF46955">
    <property type="entry name" value="Putative DNA-binding domain"/>
    <property type="match status" value="1"/>
</dbReference>
<dbReference type="GO" id="GO:0003700">
    <property type="term" value="F:DNA-binding transcription factor activity"/>
    <property type="evidence" value="ECO:0007669"/>
    <property type="project" value="InterPro"/>
</dbReference>
<dbReference type="RefSeq" id="WP_123199236.1">
    <property type="nucleotide sequence ID" value="NZ_RJMB01000001.1"/>
</dbReference>
<dbReference type="SMART" id="SM00422">
    <property type="entry name" value="HTH_MERR"/>
    <property type="match status" value="1"/>
</dbReference>
<dbReference type="InterPro" id="IPR000551">
    <property type="entry name" value="MerR-type_HTH_dom"/>
</dbReference>
<keyword evidence="7" id="KW-1185">Reference proteome</keyword>
<dbReference type="Pfam" id="PF13411">
    <property type="entry name" value="MerR_1"/>
    <property type="match status" value="1"/>
</dbReference>
<dbReference type="Gene3D" id="1.10.1660.10">
    <property type="match status" value="1"/>
</dbReference>
<sequence>MRIGELAQRVGTTTRALRFYESQGLLRAKRSANGYREYDENDYRLVNEILTLQTVGFSLEDTRPFIECLRTGHETGDSCVDSIQVYQRKLAEVDAFLDRLGSVRANLAAKLDAALARQAGPCVVPDPNDRAANEVRSLDASDQQRSR</sequence>
<name>A0A3N0EHT0_9ACTN</name>
<keyword evidence="3" id="KW-0804">Transcription</keyword>
<feature type="domain" description="HTH merR-type" evidence="5">
    <location>
        <begin position="1"/>
        <end position="68"/>
    </location>
</feature>
<keyword evidence="2" id="KW-0238">DNA-binding</keyword>
<evidence type="ECO:0000313" key="6">
    <source>
        <dbReference type="EMBL" id="RNL87371.1"/>
    </source>
</evidence>
<keyword evidence="1" id="KW-0805">Transcription regulation</keyword>
<dbReference type="InterPro" id="IPR047057">
    <property type="entry name" value="MerR_fam"/>
</dbReference>
<evidence type="ECO:0000256" key="3">
    <source>
        <dbReference type="ARBA" id="ARBA00023163"/>
    </source>
</evidence>
<dbReference type="EMBL" id="RJMB01000001">
    <property type="protein sequence ID" value="RNL87371.1"/>
    <property type="molecule type" value="Genomic_DNA"/>
</dbReference>
<evidence type="ECO:0000256" key="2">
    <source>
        <dbReference type="ARBA" id="ARBA00023125"/>
    </source>
</evidence>
<dbReference type="AlphaFoldDB" id="A0A3N0EHT0"/>
<evidence type="ECO:0000259" key="5">
    <source>
        <dbReference type="PROSITE" id="PS50937"/>
    </source>
</evidence>
<dbReference type="GO" id="GO:0003677">
    <property type="term" value="F:DNA binding"/>
    <property type="evidence" value="ECO:0007669"/>
    <property type="project" value="UniProtKB-KW"/>
</dbReference>
<protein>
    <submittedName>
        <fullName evidence="6">MerR family transcriptional regulator</fullName>
    </submittedName>
</protein>
<proteinExistence type="predicted"/>
<dbReference type="PANTHER" id="PTHR30204">
    <property type="entry name" value="REDOX-CYCLING DRUG-SENSING TRANSCRIPTIONAL ACTIVATOR SOXR"/>
    <property type="match status" value="1"/>
</dbReference>
<dbReference type="Proteomes" id="UP000269198">
    <property type="component" value="Unassembled WGS sequence"/>
</dbReference>
<evidence type="ECO:0000313" key="7">
    <source>
        <dbReference type="Proteomes" id="UP000269198"/>
    </source>
</evidence>
<gene>
    <name evidence="6" type="ORF">EFW17_00640</name>
</gene>
<evidence type="ECO:0000256" key="4">
    <source>
        <dbReference type="SAM" id="MobiDB-lite"/>
    </source>
</evidence>
<dbReference type="OrthoDB" id="5296483at2"/>
<dbReference type="PROSITE" id="PS50937">
    <property type="entry name" value="HTH_MERR_2"/>
    <property type="match status" value="1"/>
</dbReference>
<organism evidence="6 7">
    <name type="scientific">Halostreptopolyspora alba</name>
    <dbReference type="NCBI Taxonomy" id="2487137"/>
    <lineage>
        <taxon>Bacteria</taxon>
        <taxon>Bacillati</taxon>
        <taxon>Actinomycetota</taxon>
        <taxon>Actinomycetes</taxon>
        <taxon>Streptosporangiales</taxon>
        <taxon>Nocardiopsidaceae</taxon>
        <taxon>Halostreptopolyspora</taxon>
    </lineage>
</organism>
<feature type="region of interest" description="Disordered" evidence="4">
    <location>
        <begin position="125"/>
        <end position="147"/>
    </location>
</feature>
<evidence type="ECO:0000256" key="1">
    <source>
        <dbReference type="ARBA" id="ARBA00023015"/>
    </source>
</evidence>
<accession>A0A3N0EHT0</accession>
<comment type="caution">
    <text evidence="6">The sequence shown here is derived from an EMBL/GenBank/DDBJ whole genome shotgun (WGS) entry which is preliminary data.</text>
</comment>
<feature type="compositionally biased region" description="Basic and acidic residues" evidence="4">
    <location>
        <begin position="127"/>
        <end position="147"/>
    </location>
</feature>
<dbReference type="PRINTS" id="PR00040">
    <property type="entry name" value="HTHMERR"/>
</dbReference>
<dbReference type="InterPro" id="IPR009061">
    <property type="entry name" value="DNA-bd_dom_put_sf"/>
</dbReference>
<reference evidence="6 7" key="1">
    <citation type="submission" date="2018-11" db="EMBL/GenBank/DDBJ databases">
        <title>The genome draft of YIM 96095.</title>
        <authorList>
            <person name="Tang S.-K."/>
            <person name="Chunyu W.-X."/>
            <person name="Feng Y.-Z."/>
        </authorList>
    </citation>
    <scope>NUCLEOTIDE SEQUENCE [LARGE SCALE GENOMIC DNA]</scope>
    <source>
        <strain evidence="6 7">YIM 96095</strain>
    </source>
</reference>
<dbReference type="PANTHER" id="PTHR30204:SF94">
    <property type="entry name" value="HEAVY METAL-DEPENDENT TRANSCRIPTIONAL REGULATOR HI_0293-RELATED"/>
    <property type="match status" value="1"/>
</dbReference>